<dbReference type="RefSeq" id="WP_092122846.1">
    <property type="nucleotide sequence ID" value="NZ_FMXO01000016.1"/>
</dbReference>
<dbReference type="OrthoDB" id="9805111at2"/>
<dbReference type="GO" id="GO:0009425">
    <property type="term" value="C:bacterial-type flagellum basal body"/>
    <property type="evidence" value="ECO:0007669"/>
    <property type="project" value="UniProtKB-SubCell"/>
</dbReference>
<feature type="transmembrane region" description="Helical" evidence="12">
    <location>
        <begin position="64"/>
        <end position="97"/>
    </location>
</feature>
<dbReference type="NCBIfam" id="NF009438">
    <property type="entry name" value="PRK12797.1"/>
    <property type="match status" value="1"/>
</dbReference>
<evidence type="ECO:0000313" key="14">
    <source>
        <dbReference type="Proteomes" id="UP000198771"/>
    </source>
</evidence>
<comment type="function">
    <text evidence="12">Plays a role in the flagellum-specific transport system.</text>
</comment>
<feature type="transmembrane region" description="Helical" evidence="12">
    <location>
        <begin position="109"/>
        <end position="128"/>
    </location>
</feature>
<keyword evidence="14" id="KW-1185">Reference proteome</keyword>
<dbReference type="InterPro" id="IPR005838">
    <property type="entry name" value="T3SS_IM_P"/>
</dbReference>
<dbReference type="GO" id="GO:0005886">
    <property type="term" value="C:plasma membrane"/>
    <property type="evidence" value="ECO:0007669"/>
    <property type="project" value="UniProtKB-SubCell"/>
</dbReference>
<evidence type="ECO:0000256" key="6">
    <source>
        <dbReference type="ARBA" id="ARBA00022795"/>
    </source>
</evidence>
<dbReference type="Proteomes" id="UP000198771">
    <property type="component" value="Unassembled WGS sequence"/>
</dbReference>
<proteinExistence type="inferred from homology"/>
<evidence type="ECO:0000256" key="1">
    <source>
        <dbReference type="ARBA" id="ARBA00006257"/>
    </source>
</evidence>
<name>A0A1G6E9C6_9BACT</name>
<dbReference type="PANTHER" id="PTHR30587:SF0">
    <property type="entry name" value="FLAGELLAR BIOSYNTHETIC PROTEIN FLIP"/>
    <property type="match status" value="1"/>
</dbReference>
<comment type="subcellular location">
    <subcellularLocation>
        <location evidence="12">Cell membrane</location>
        <topology evidence="12">Multi-pass membrane protein</topology>
    </subcellularLocation>
    <subcellularLocation>
        <location evidence="12">Bacterial flagellum basal body</location>
    </subcellularLocation>
</comment>
<dbReference type="STRING" id="617002.SAMN05660653_02695"/>
<keyword evidence="9 12" id="KW-0472">Membrane</keyword>
<dbReference type="NCBIfam" id="TIGR01103">
    <property type="entry name" value="fliP"/>
    <property type="match status" value="1"/>
</dbReference>
<keyword evidence="11 12" id="KW-1006">Bacterial flagellum protein export</keyword>
<organism evidence="13 14">
    <name type="scientific">Desulfonatronum thiosulfatophilum</name>
    <dbReference type="NCBI Taxonomy" id="617002"/>
    <lineage>
        <taxon>Bacteria</taxon>
        <taxon>Pseudomonadati</taxon>
        <taxon>Thermodesulfobacteriota</taxon>
        <taxon>Desulfovibrionia</taxon>
        <taxon>Desulfovibrionales</taxon>
        <taxon>Desulfonatronaceae</taxon>
        <taxon>Desulfonatronum</taxon>
    </lineage>
</organism>
<keyword evidence="13" id="KW-0282">Flagellum</keyword>
<dbReference type="PRINTS" id="PR00951">
    <property type="entry name" value="FLGBIOSNFLIP"/>
</dbReference>
<keyword evidence="7 12" id="KW-0653">Protein transport</keyword>
<dbReference type="AlphaFoldDB" id="A0A1G6E9C6"/>
<sequence length="267" mass="29394">MTLKEHHFPLILTNPGVKAAASLFLAALILLLLLPDPACAQPSPPTLNMTLSGGASEPGNVSIALEIMFLLTVLSVAPSILLTATCFTRIVIVFSFIRQAMGTQQMPPNQVLASLAIFLTFVIMMPVGKEINANALQPYLAEEIGFQDALFQAEQPMRAFLFKHTREKDLSLFYSITNMERPSNRDDVPTIILVPAFVISELKTAFQMGFLIYIPFLILDMVVASILLSMGMMMLPPVMISLPFKLLLFVMVDGWNLLIFSLVNGFA</sequence>
<accession>A0A1G6E9C6</accession>
<keyword evidence="8 12" id="KW-1133">Transmembrane helix</keyword>
<dbReference type="PROSITE" id="PS01060">
    <property type="entry name" value="FLIP_1"/>
    <property type="match status" value="1"/>
</dbReference>
<evidence type="ECO:0000256" key="7">
    <source>
        <dbReference type="ARBA" id="ARBA00022927"/>
    </source>
</evidence>
<evidence type="ECO:0000256" key="3">
    <source>
        <dbReference type="ARBA" id="ARBA00022448"/>
    </source>
</evidence>
<keyword evidence="10" id="KW-0975">Bacterial flagellum</keyword>
<comment type="similarity">
    <text evidence="1 12">Belongs to the FliP/MopC/SpaP family.</text>
</comment>
<evidence type="ECO:0000256" key="2">
    <source>
        <dbReference type="ARBA" id="ARBA00021714"/>
    </source>
</evidence>
<dbReference type="InterPro" id="IPR005837">
    <property type="entry name" value="FliP"/>
</dbReference>
<keyword evidence="4 12" id="KW-1003">Cell membrane</keyword>
<evidence type="ECO:0000256" key="8">
    <source>
        <dbReference type="ARBA" id="ARBA00022989"/>
    </source>
</evidence>
<evidence type="ECO:0000256" key="11">
    <source>
        <dbReference type="ARBA" id="ARBA00023225"/>
    </source>
</evidence>
<keyword evidence="3 12" id="KW-0813">Transport</keyword>
<dbReference type="PRINTS" id="PR01302">
    <property type="entry name" value="TYPE3IMPPROT"/>
</dbReference>
<evidence type="ECO:0000256" key="12">
    <source>
        <dbReference type="RuleBase" id="RU362069"/>
    </source>
</evidence>
<dbReference type="EMBL" id="FMXO01000016">
    <property type="protein sequence ID" value="SDB54011.1"/>
    <property type="molecule type" value="Genomic_DNA"/>
</dbReference>
<evidence type="ECO:0000313" key="13">
    <source>
        <dbReference type="EMBL" id="SDB54011.1"/>
    </source>
</evidence>
<evidence type="ECO:0000256" key="10">
    <source>
        <dbReference type="ARBA" id="ARBA00023143"/>
    </source>
</evidence>
<dbReference type="Pfam" id="PF00813">
    <property type="entry name" value="FliP"/>
    <property type="match status" value="1"/>
</dbReference>
<keyword evidence="5 12" id="KW-0812">Transmembrane</keyword>
<keyword evidence="13" id="KW-0969">Cilium</keyword>
<dbReference type="GO" id="GO:0009306">
    <property type="term" value="P:protein secretion"/>
    <property type="evidence" value="ECO:0007669"/>
    <property type="project" value="UniProtKB-UniRule"/>
</dbReference>
<evidence type="ECO:0000256" key="4">
    <source>
        <dbReference type="ARBA" id="ARBA00022475"/>
    </source>
</evidence>
<protein>
    <recommendedName>
        <fullName evidence="2 12">Flagellar biosynthetic protein FliP</fullName>
    </recommendedName>
</protein>
<dbReference type="PROSITE" id="PS01061">
    <property type="entry name" value="FLIP_2"/>
    <property type="match status" value="1"/>
</dbReference>
<feature type="transmembrane region" description="Helical" evidence="12">
    <location>
        <begin position="210"/>
        <end position="234"/>
    </location>
</feature>
<keyword evidence="13" id="KW-0966">Cell projection</keyword>
<evidence type="ECO:0000256" key="9">
    <source>
        <dbReference type="ARBA" id="ARBA00023136"/>
    </source>
</evidence>
<gene>
    <name evidence="12" type="primary">fliP</name>
    <name evidence="13" type="ORF">SAMN05660653_02695</name>
</gene>
<reference evidence="13 14" key="1">
    <citation type="submission" date="2016-10" db="EMBL/GenBank/DDBJ databases">
        <authorList>
            <person name="de Groot N.N."/>
        </authorList>
    </citation>
    <scope>NUCLEOTIDE SEQUENCE [LARGE SCALE GENOMIC DNA]</scope>
    <source>
        <strain evidence="13 14">ASO4-2</strain>
    </source>
</reference>
<feature type="transmembrane region" description="Helical" evidence="12">
    <location>
        <begin position="246"/>
        <end position="266"/>
    </location>
</feature>
<dbReference type="PANTHER" id="PTHR30587">
    <property type="entry name" value="FLAGELLAR BIOSYNTHETIC PROTEIN FLIP"/>
    <property type="match status" value="1"/>
</dbReference>
<dbReference type="GO" id="GO:0044781">
    <property type="term" value="P:bacterial-type flagellum organization"/>
    <property type="evidence" value="ECO:0007669"/>
    <property type="project" value="UniProtKB-UniRule"/>
</dbReference>
<evidence type="ECO:0000256" key="5">
    <source>
        <dbReference type="ARBA" id="ARBA00022692"/>
    </source>
</evidence>
<keyword evidence="6 12" id="KW-1005">Bacterial flagellum biogenesis</keyword>